<accession>A0A0Q0RUR8</accession>
<dbReference type="AlphaFoldDB" id="A0A0Q0RUR8"/>
<feature type="domain" description="D-galactarate/Altronate dehydratase second" evidence="3">
    <location>
        <begin position="7"/>
        <end position="139"/>
    </location>
</feature>
<keyword evidence="2" id="KW-0456">Lyase</keyword>
<sequence>MEEKFYGYERKDGYGTRNHILIIPTVTCSEFLVKKIAKESSKFYNNDDGKIKVLHNPYGCGQTGDDLEQTTRTLINMGLNPNVYGVLVLSLGCESVDYNHVADTISSEKPVEFLKIQDYGGQKTMEKGIEKIKSIAKDAIKQTRKETDMSYITAGLECGGSDYTSGLASNIVVGKISDWIVNNGGTTIISEVPEFIGAEHLYAKRAVNEDIQKQILETVYNFENKLKMEAKVDFRKGQPTPGNIEGGLTTIEEKSLGAVKKSGTAPVSGVLKYGERPEARGHYLMNTPGYDVESVSGEVAGGANIVMFTTGRGTPTGNIITPVIKITANEDTYKIMDDLIDFDASPIMRGEETIDEAAGKLKELFVSVANGRLTKAELNEQDDFAIYRIGPTY</sequence>
<reference evidence="5 6" key="1">
    <citation type="submission" date="2015-09" db="EMBL/GenBank/DDBJ databases">
        <title>Heavy metals and arsenic resistance mechanisms in polyextremophilic archaea of the family Ferroplasmaceae.</title>
        <authorList>
            <person name="Bulaev A.G."/>
            <person name="Kanygina A.V."/>
        </authorList>
    </citation>
    <scope>NUCLEOTIDE SEQUENCE [LARGE SCALE GENOMIC DNA]</scope>
    <source>
        <strain evidence="5 6">BH2</strain>
    </source>
</reference>
<evidence type="ECO:0000313" key="6">
    <source>
        <dbReference type="Proteomes" id="UP000050301"/>
    </source>
</evidence>
<dbReference type="PANTHER" id="PTHR30536">
    <property type="entry name" value="ALTRONATE/GALACTARATE DEHYDRATASE"/>
    <property type="match status" value="1"/>
</dbReference>
<proteinExistence type="inferred from homology"/>
<dbReference type="Proteomes" id="UP000050301">
    <property type="component" value="Unassembled WGS sequence"/>
</dbReference>
<dbReference type="EMBL" id="LKBH01000296">
    <property type="protein sequence ID" value="KQB33735.1"/>
    <property type="molecule type" value="Genomic_DNA"/>
</dbReference>
<dbReference type="GO" id="GO:0016829">
    <property type="term" value="F:lyase activity"/>
    <property type="evidence" value="ECO:0007669"/>
    <property type="project" value="UniProtKB-KW"/>
</dbReference>
<dbReference type="PANTHER" id="PTHR30536:SF5">
    <property type="entry name" value="ALTRONATE DEHYDRATASE"/>
    <property type="match status" value="1"/>
</dbReference>
<gene>
    <name evidence="5" type="ORF">AOG55_02150</name>
</gene>
<feature type="domain" description="D-galactarate/Altronate dehydratase C-terminal" evidence="4">
    <location>
        <begin position="150"/>
        <end position="391"/>
    </location>
</feature>
<evidence type="ECO:0000259" key="3">
    <source>
        <dbReference type="Pfam" id="PF04295"/>
    </source>
</evidence>
<evidence type="ECO:0000256" key="1">
    <source>
        <dbReference type="ARBA" id="ARBA00010986"/>
    </source>
</evidence>
<dbReference type="InParanoid" id="A0A0Q0RUR8"/>
<comment type="similarity">
    <text evidence="1">Belongs to the UxaA family.</text>
</comment>
<dbReference type="GO" id="GO:0019698">
    <property type="term" value="P:D-galacturonate catabolic process"/>
    <property type="evidence" value="ECO:0007669"/>
    <property type="project" value="TreeGrafter"/>
</dbReference>
<comment type="caution">
    <text evidence="5">The sequence shown here is derived from an EMBL/GenBank/DDBJ whole genome shotgun (WGS) entry which is preliminary data.</text>
</comment>
<name>A0A0Q0RUR8_9ARCH</name>
<evidence type="ECO:0000259" key="4">
    <source>
        <dbReference type="Pfam" id="PF20629"/>
    </source>
</evidence>
<dbReference type="Pfam" id="PF04295">
    <property type="entry name" value="GD_AH_second"/>
    <property type="match status" value="1"/>
</dbReference>
<dbReference type="InterPro" id="IPR007392">
    <property type="entry name" value="GD_AH_second"/>
</dbReference>
<dbReference type="RefSeq" id="WP_055041159.1">
    <property type="nucleotide sequence ID" value="NZ_LKBH01000296.1"/>
</dbReference>
<keyword evidence="6" id="KW-1185">Reference proteome</keyword>
<dbReference type="FunCoup" id="A0A0Q0RUR8">
    <property type="interactions" value="18"/>
</dbReference>
<evidence type="ECO:0000313" key="5">
    <source>
        <dbReference type="EMBL" id="KQB33735.1"/>
    </source>
</evidence>
<dbReference type="Pfam" id="PF20629">
    <property type="entry name" value="GD_AH_C"/>
    <property type="match status" value="1"/>
</dbReference>
<dbReference type="InterPro" id="IPR048332">
    <property type="entry name" value="GD_AH_C"/>
</dbReference>
<organism evidence="5 6">
    <name type="scientific">Acidiplasma cupricumulans</name>
    <dbReference type="NCBI Taxonomy" id="312540"/>
    <lineage>
        <taxon>Archaea</taxon>
        <taxon>Methanobacteriati</taxon>
        <taxon>Thermoplasmatota</taxon>
        <taxon>Thermoplasmata</taxon>
        <taxon>Thermoplasmatales</taxon>
        <taxon>Ferroplasmaceae</taxon>
        <taxon>Acidiplasma</taxon>
    </lineage>
</organism>
<protein>
    <submittedName>
        <fullName evidence="5">Uncharacterized protein</fullName>
    </submittedName>
</protein>
<evidence type="ECO:0000256" key="2">
    <source>
        <dbReference type="ARBA" id="ARBA00023239"/>
    </source>
</evidence>
<dbReference type="InterPro" id="IPR052172">
    <property type="entry name" value="UxaA_altronate/galactarate_dh"/>
</dbReference>